<protein>
    <submittedName>
        <fullName evidence="2 4">Uncharacterized protein</fullName>
    </submittedName>
</protein>
<accession>A0A6A6Z9Q9</accession>
<reference evidence="4" key="3">
    <citation type="submission" date="2025-04" db="UniProtKB">
        <authorList>
            <consortium name="RefSeq"/>
        </authorList>
    </citation>
    <scope>IDENTIFICATION</scope>
    <source>
        <strain evidence="4">CBS 304.34</strain>
    </source>
</reference>
<dbReference type="Proteomes" id="UP000504636">
    <property type="component" value="Unplaced"/>
</dbReference>
<feature type="compositionally biased region" description="Low complexity" evidence="1">
    <location>
        <begin position="9"/>
        <end position="21"/>
    </location>
</feature>
<reference evidence="4" key="2">
    <citation type="submission" date="2020-04" db="EMBL/GenBank/DDBJ databases">
        <authorList>
            <consortium name="NCBI Genome Project"/>
        </authorList>
    </citation>
    <scope>NUCLEOTIDE SEQUENCE</scope>
    <source>
        <strain evidence="4">CBS 304.34</strain>
    </source>
</reference>
<feature type="region of interest" description="Disordered" evidence="1">
    <location>
        <begin position="453"/>
        <end position="503"/>
    </location>
</feature>
<keyword evidence="3" id="KW-1185">Reference proteome</keyword>
<name>A0A6A6Z9Q9_9PEZI</name>
<feature type="region of interest" description="Disordered" evidence="1">
    <location>
        <begin position="358"/>
        <end position="416"/>
    </location>
</feature>
<feature type="region of interest" description="Disordered" evidence="1">
    <location>
        <begin position="105"/>
        <end position="176"/>
    </location>
</feature>
<sequence length="520" mass="54575">MPGMGETYTSTATSAEADSTAPGIQGNLSEYGPIDYTAGPGNPSDSFDMFSNAALFSPNAPTALLSPTAPTVSPITPAQVTPTAPTVSPFTPPSRVSRFALAPPNRASSSARGAEPFPLPHGANPFAPALGNRTFDPFPRVQPPPANPPFQPSRRPALAPRPGPSLTNPVVPLTNPTVRPDFNGSFTLGPFPRENVIPVIERCDPETANRPSLTLESIPEAVTAIQARTYFTNGCDLIGFLWRDLFPEQVESALFWARAVPPVQLHRAQGFVGLTVKSPASSPALGQRSIYLTSITAGLATTVAVSMAPKKEKAVPQKGDDRCQACRASKKGCEKRPGQSRCERCLLPQFLGNACIKSGQTPQQSQSGVTKKPSGRAAVRAGSSRSASTNRQALKRKATNSPTASTTNRRKSVTPAALATSGGSLDISALHGQPGYDFPGLKRLVDNYMEREAGGSVGQPRTSTSAAPVAGSGSIGRVHHEQETGREVDGTQAGGNESPDRISVLCVPGQPAVIQKSYQQ</sequence>
<dbReference type="GeneID" id="54465689"/>
<evidence type="ECO:0000313" key="3">
    <source>
        <dbReference type="Proteomes" id="UP000504636"/>
    </source>
</evidence>
<dbReference type="EMBL" id="MU003692">
    <property type="protein sequence ID" value="KAF2817861.1"/>
    <property type="molecule type" value="Genomic_DNA"/>
</dbReference>
<evidence type="ECO:0000313" key="4">
    <source>
        <dbReference type="RefSeq" id="XP_033584825.1"/>
    </source>
</evidence>
<evidence type="ECO:0000313" key="2">
    <source>
        <dbReference type="EMBL" id="KAF2817861.1"/>
    </source>
</evidence>
<dbReference type="AlphaFoldDB" id="A0A6A6Z9Q9"/>
<feature type="compositionally biased region" description="Polar residues" evidence="1">
    <location>
        <begin position="358"/>
        <end position="369"/>
    </location>
</feature>
<dbReference type="OrthoDB" id="10652969at2759"/>
<dbReference type="RefSeq" id="XP_033584825.1">
    <property type="nucleotide sequence ID" value="XM_033724796.1"/>
</dbReference>
<proteinExistence type="predicted"/>
<feature type="compositionally biased region" description="Pro residues" evidence="1">
    <location>
        <begin position="140"/>
        <end position="151"/>
    </location>
</feature>
<evidence type="ECO:0000256" key="1">
    <source>
        <dbReference type="SAM" id="MobiDB-lite"/>
    </source>
</evidence>
<gene>
    <name evidence="2 4" type="ORF">BDZ99DRAFT_514075</name>
</gene>
<feature type="region of interest" description="Disordered" evidence="1">
    <location>
        <begin position="1"/>
        <end position="43"/>
    </location>
</feature>
<feature type="compositionally biased region" description="Basic and acidic residues" evidence="1">
    <location>
        <begin position="478"/>
        <end position="489"/>
    </location>
</feature>
<organism evidence="2">
    <name type="scientific">Mytilinidion resinicola</name>
    <dbReference type="NCBI Taxonomy" id="574789"/>
    <lineage>
        <taxon>Eukaryota</taxon>
        <taxon>Fungi</taxon>
        <taxon>Dikarya</taxon>
        <taxon>Ascomycota</taxon>
        <taxon>Pezizomycotina</taxon>
        <taxon>Dothideomycetes</taxon>
        <taxon>Pleosporomycetidae</taxon>
        <taxon>Mytilinidiales</taxon>
        <taxon>Mytilinidiaceae</taxon>
        <taxon>Mytilinidion</taxon>
    </lineage>
</organism>
<reference evidence="2 4" key="1">
    <citation type="journal article" date="2020" name="Stud. Mycol.">
        <title>101 Dothideomycetes genomes: a test case for predicting lifestyles and emergence of pathogens.</title>
        <authorList>
            <person name="Haridas S."/>
            <person name="Albert R."/>
            <person name="Binder M."/>
            <person name="Bloem J."/>
            <person name="Labutti K."/>
            <person name="Salamov A."/>
            <person name="Andreopoulos B."/>
            <person name="Baker S."/>
            <person name="Barry K."/>
            <person name="Bills G."/>
            <person name="Bluhm B."/>
            <person name="Cannon C."/>
            <person name="Castanera R."/>
            <person name="Culley D."/>
            <person name="Daum C."/>
            <person name="Ezra D."/>
            <person name="Gonzalez J."/>
            <person name="Henrissat B."/>
            <person name="Kuo A."/>
            <person name="Liang C."/>
            <person name="Lipzen A."/>
            <person name="Lutzoni F."/>
            <person name="Magnuson J."/>
            <person name="Mondo S."/>
            <person name="Nolan M."/>
            <person name="Ohm R."/>
            <person name="Pangilinan J."/>
            <person name="Park H.-J."/>
            <person name="Ramirez L."/>
            <person name="Alfaro M."/>
            <person name="Sun H."/>
            <person name="Tritt A."/>
            <person name="Yoshinaga Y."/>
            <person name="Zwiers L.-H."/>
            <person name="Turgeon B."/>
            <person name="Goodwin S."/>
            <person name="Spatafora J."/>
            <person name="Crous P."/>
            <person name="Grigoriev I."/>
        </authorList>
    </citation>
    <scope>NUCLEOTIDE SEQUENCE</scope>
    <source>
        <strain evidence="2 4">CBS 304.34</strain>
    </source>
</reference>
<feature type="compositionally biased region" description="Low complexity" evidence="1">
    <location>
        <begin position="375"/>
        <end position="388"/>
    </location>
</feature>